<evidence type="ECO:0000256" key="8">
    <source>
        <dbReference type="SAM" id="SignalP"/>
    </source>
</evidence>
<dbReference type="OrthoDB" id="118256at2759"/>
<evidence type="ECO:0000313" key="12">
    <source>
        <dbReference type="Proteomes" id="UP000094565"/>
    </source>
</evidence>
<evidence type="ECO:0000256" key="1">
    <source>
        <dbReference type="ARBA" id="ARBA00000382"/>
    </source>
</evidence>
<evidence type="ECO:0000256" key="5">
    <source>
        <dbReference type="ARBA" id="ARBA00022801"/>
    </source>
</evidence>
<accession>A0A1B2JB56</accession>
<feature type="domain" description="Cell wall protein YJL171C/Tos1 C-terminal" evidence="9">
    <location>
        <begin position="120"/>
        <end position="353"/>
    </location>
</feature>
<keyword evidence="5" id="KW-0378">Hydrolase</keyword>
<dbReference type="AlphaFoldDB" id="A0A1B2JB56"/>
<dbReference type="GO" id="GO:0071555">
    <property type="term" value="P:cell wall organization"/>
    <property type="evidence" value="ECO:0007669"/>
    <property type="project" value="UniProtKB-KW"/>
</dbReference>
<dbReference type="Pfam" id="PF10290">
    <property type="entry name" value="YJL171C_Tos1_N"/>
    <property type="match status" value="1"/>
</dbReference>
<feature type="domain" description="Cell wall protein YJL171C/Tos1 N-terminal" evidence="10">
    <location>
        <begin position="47"/>
        <end position="109"/>
    </location>
</feature>
<feature type="signal peptide" evidence="8">
    <location>
        <begin position="1"/>
        <end position="17"/>
    </location>
</feature>
<evidence type="ECO:0000256" key="3">
    <source>
        <dbReference type="ARBA" id="ARBA00012780"/>
    </source>
</evidence>
<keyword evidence="7" id="KW-0961">Cell wall biogenesis/degradation</keyword>
<feature type="chain" id="PRO_5008539408" description="glucan endo-1,3-beta-D-glucosidase" evidence="8">
    <location>
        <begin position="18"/>
        <end position="404"/>
    </location>
</feature>
<evidence type="ECO:0000256" key="7">
    <source>
        <dbReference type="ARBA" id="ARBA00023316"/>
    </source>
</evidence>
<reference evidence="11 12" key="1">
    <citation type="submission" date="2016-02" db="EMBL/GenBank/DDBJ databases">
        <title>Comparative genomic and transcriptomic foundation for Pichia pastoris.</title>
        <authorList>
            <person name="Love K.R."/>
            <person name="Shah K.A."/>
            <person name="Whittaker C.A."/>
            <person name="Wu J."/>
            <person name="Bartlett M.C."/>
            <person name="Ma D."/>
            <person name="Leeson R.L."/>
            <person name="Priest M."/>
            <person name="Young S.K."/>
            <person name="Love J.C."/>
        </authorList>
    </citation>
    <scope>NUCLEOTIDE SEQUENCE [LARGE SCALE GENOMIC DNA]</scope>
    <source>
        <strain evidence="11 12">ATCC 28485</strain>
    </source>
</reference>
<proteinExistence type="inferred from homology"/>
<evidence type="ECO:0000313" key="11">
    <source>
        <dbReference type="EMBL" id="ANZ75263.1"/>
    </source>
</evidence>
<evidence type="ECO:0000259" key="10">
    <source>
        <dbReference type="Pfam" id="PF10290"/>
    </source>
</evidence>
<dbReference type="EC" id="3.2.1.39" evidence="3"/>
<sequence>MKLGTLALLLFTTEALALTAGRRARTGTSSFSRVARSTEEEAEEYGALTFNNVGYEGTYYNVESINVDKCECKLNTESPFSFEGPNSPLDEELSVHLRGPLRLKQFAYYLFGNETNDDATWERLAYYNSETQAAENVTFMGNVGENSTCLGQALDYVGTDGISSATSSQVLEADNELYSDEEIIIYSNVTCESSGWSKDCGVYRKGIPAFHGFSGTTKMFLFEFETPEESKYSEDDVLYYDMPAIWLLNARIPRTSQYPTNTSCSCWASGCGEFDIFEVMNSTDSNKFVSTIHDFQGTDEVQTGLTMNGYMLRTPEETQSGGVVFGSDGTITVFLSNYTDFSSQIEASVQQSWIFDLEEDTLATTLSSASSGLYSSSSEGAAVLVGSSNNWITLSMVALLPWIM</sequence>
<dbReference type="GO" id="GO:0009277">
    <property type="term" value="C:fungal-type cell wall"/>
    <property type="evidence" value="ECO:0007669"/>
    <property type="project" value="TreeGrafter"/>
</dbReference>
<dbReference type="InterPro" id="IPR018807">
    <property type="entry name" value="YJL171C/Tos1_N"/>
</dbReference>
<dbReference type="InterPro" id="IPR018805">
    <property type="entry name" value="YJL171C/Tos1_C"/>
</dbReference>
<gene>
    <name evidence="11" type="primary">YJL171C</name>
    <name evidence="11" type="ORF">ATY40_BA7502155</name>
</gene>
<dbReference type="EMBL" id="CP014585">
    <property type="protein sequence ID" value="ANZ75263.1"/>
    <property type="molecule type" value="Genomic_DNA"/>
</dbReference>
<organism evidence="11 12">
    <name type="scientific">Komagataella pastoris</name>
    <name type="common">Yeast</name>
    <name type="synonym">Pichia pastoris</name>
    <dbReference type="NCBI Taxonomy" id="4922"/>
    <lineage>
        <taxon>Eukaryota</taxon>
        <taxon>Fungi</taxon>
        <taxon>Dikarya</taxon>
        <taxon>Ascomycota</taxon>
        <taxon>Saccharomycotina</taxon>
        <taxon>Pichiomycetes</taxon>
        <taxon>Pichiales</taxon>
        <taxon>Pichiaceae</taxon>
        <taxon>Komagataella</taxon>
    </lineage>
</organism>
<comment type="similarity">
    <text evidence="2">Belongs to the PGA52 family.</text>
</comment>
<keyword evidence="6" id="KW-0326">Glycosidase</keyword>
<evidence type="ECO:0000256" key="6">
    <source>
        <dbReference type="ARBA" id="ARBA00023295"/>
    </source>
</evidence>
<dbReference type="Pfam" id="PF10287">
    <property type="entry name" value="YJL171C_Tos1_C"/>
    <property type="match status" value="1"/>
</dbReference>
<evidence type="ECO:0000256" key="4">
    <source>
        <dbReference type="ARBA" id="ARBA00022729"/>
    </source>
</evidence>
<name>A0A1B2JB56_PICPA</name>
<dbReference type="PANTHER" id="PTHR31737:SF3">
    <property type="entry name" value="CELL WALL PROTEIN YJL171C"/>
    <property type="match status" value="1"/>
</dbReference>
<evidence type="ECO:0000259" key="9">
    <source>
        <dbReference type="Pfam" id="PF10287"/>
    </source>
</evidence>
<dbReference type="Proteomes" id="UP000094565">
    <property type="component" value="Chromosome 2"/>
</dbReference>
<keyword evidence="12" id="KW-1185">Reference proteome</keyword>
<protein>
    <recommendedName>
        <fullName evidence="3">glucan endo-1,3-beta-D-glucosidase</fullName>
        <ecNumber evidence="3">3.2.1.39</ecNumber>
    </recommendedName>
</protein>
<comment type="catalytic activity">
    <reaction evidence="1">
        <text>Hydrolysis of (1-&gt;3)-beta-D-glucosidic linkages in (1-&gt;3)-beta-D-glucans.</text>
        <dbReference type="EC" id="3.2.1.39"/>
    </reaction>
</comment>
<evidence type="ECO:0000256" key="2">
    <source>
        <dbReference type="ARBA" id="ARBA00006055"/>
    </source>
</evidence>
<dbReference type="GO" id="GO:0042973">
    <property type="term" value="F:glucan endo-1,3-beta-D-glucosidase activity"/>
    <property type="evidence" value="ECO:0007669"/>
    <property type="project" value="UniProtKB-EC"/>
</dbReference>
<keyword evidence="4 8" id="KW-0732">Signal</keyword>
<dbReference type="PANTHER" id="PTHR31737">
    <property type="entry name" value="PROTEIN TOS1"/>
    <property type="match status" value="1"/>
</dbReference>